<name>A0A6H5HRY9_9HEMI</name>
<sequence>EHLRDDIETGSGWSYGGPDETAGSVSLSWNEFQTFELAARTNESSVWGHWENMRSMRSSRLHSFSDLMIPASIFDVGTTGMRDDDTHLAKVFSPGHNHFMAPSGIESEFSTELGSNRSPISCRQLETLGGGPGRCSEQPSSVRCAKAASQLQQSLASSTNRWSGIPVLEVSGRKKDVLSSDPGCSILHDNTELPIYYLPSSLNPISKPFTVKDDPSHLLPQLLDSLALKENILLLDDRVNDLTPSQLPPYFQPAEYARMHCSIIPAKPQPAGPRYSFPPKVSIIYPY</sequence>
<protein>
    <submittedName>
        <fullName evidence="1">Uncharacterized protein</fullName>
    </submittedName>
</protein>
<accession>A0A6H5HRY9</accession>
<feature type="non-terminal residue" evidence="1">
    <location>
        <position position="1"/>
    </location>
</feature>
<dbReference type="AlphaFoldDB" id="A0A6H5HRY9"/>
<organism evidence="1 2">
    <name type="scientific">Nesidiocoris tenuis</name>
    <dbReference type="NCBI Taxonomy" id="355587"/>
    <lineage>
        <taxon>Eukaryota</taxon>
        <taxon>Metazoa</taxon>
        <taxon>Ecdysozoa</taxon>
        <taxon>Arthropoda</taxon>
        <taxon>Hexapoda</taxon>
        <taxon>Insecta</taxon>
        <taxon>Pterygota</taxon>
        <taxon>Neoptera</taxon>
        <taxon>Paraneoptera</taxon>
        <taxon>Hemiptera</taxon>
        <taxon>Heteroptera</taxon>
        <taxon>Panheteroptera</taxon>
        <taxon>Cimicomorpha</taxon>
        <taxon>Miridae</taxon>
        <taxon>Dicyphina</taxon>
        <taxon>Nesidiocoris</taxon>
    </lineage>
</organism>
<dbReference type="Proteomes" id="UP000479000">
    <property type="component" value="Unassembled WGS sequence"/>
</dbReference>
<evidence type="ECO:0000313" key="2">
    <source>
        <dbReference type="Proteomes" id="UP000479000"/>
    </source>
</evidence>
<proteinExistence type="predicted"/>
<gene>
    <name evidence="1" type="ORF">NTEN_LOCUS24409</name>
</gene>
<dbReference type="EMBL" id="CADCXU010035975">
    <property type="protein sequence ID" value="CAB0020879.1"/>
    <property type="molecule type" value="Genomic_DNA"/>
</dbReference>
<keyword evidence="2" id="KW-1185">Reference proteome</keyword>
<evidence type="ECO:0000313" key="1">
    <source>
        <dbReference type="EMBL" id="CAB0020879.1"/>
    </source>
</evidence>
<reference evidence="1 2" key="1">
    <citation type="submission" date="2020-02" db="EMBL/GenBank/DDBJ databases">
        <authorList>
            <person name="Ferguson B K."/>
        </authorList>
    </citation>
    <scope>NUCLEOTIDE SEQUENCE [LARGE SCALE GENOMIC DNA]</scope>
</reference>